<dbReference type="RefSeq" id="WP_188567319.1">
    <property type="nucleotide sequence ID" value="NZ_BMED01000003.1"/>
</dbReference>
<organism evidence="1 2">
    <name type="scientific">Undibacterium terreum</name>
    <dbReference type="NCBI Taxonomy" id="1224302"/>
    <lineage>
        <taxon>Bacteria</taxon>
        <taxon>Pseudomonadati</taxon>
        <taxon>Pseudomonadota</taxon>
        <taxon>Betaproteobacteria</taxon>
        <taxon>Burkholderiales</taxon>
        <taxon>Oxalobacteraceae</taxon>
        <taxon>Undibacterium</taxon>
    </lineage>
</organism>
<evidence type="ECO:0000313" key="1">
    <source>
        <dbReference type="EMBL" id="GGC84186.1"/>
    </source>
</evidence>
<dbReference type="PANTHER" id="PTHR42815">
    <property type="entry name" value="FAD-BINDING, PUTATIVE (AFU_ORTHOLOGUE AFUA_6G07600)-RELATED"/>
    <property type="match status" value="1"/>
</dbReference>
<dbReference type="AlphaFoldDB" id="A0A916US37"/>
<comment type="caution">
    <text evidence="1">The sequence shown here is derived from an EMBL/GenBank/DDBJ whole genome shotgun (WGS) entry which is preliminary data.</text>
</comment>
<proteinExistence type="predicted"/>
<dbReference type="SUPFAM" id="SSF50475">
    <property type="entry name" value="FMN-binding split barrel"/>
    <property type="match status" value="1"/>
</dbReference>
<protein>
    <submittedName>
        <fullName evidence="1">Pyridoxamine 5'-phosphate oxidase</fullName>
    </submittedName>
</protein>
<dbReference type="EMBL" id="BMED01000003">
    <property type="protein sequence ID" value="GGC84186.1"/>
    <property type="molecule type" value="Genomic_DNA"/>
</dbReference>
<evidence type="ECO:0000313" key="2">
    <source>
        <dbReference type="Proteomes" id="UP000637423"/>
    </source>
</evidence>
<reference evidence="1" key="1">
    <citation type="journal article" date="2014" name="Int. J. Syst. Evol. Microbiol.">
        <title>Complete genome sequence of Corynebacterium casei LMG S-19264T (=DSM 44701T), isolated from a smear-ripened cheese.</title>
        <authorList>
            <consortium name="US DOE Joint Genome Institute (JGI-PGF)"/>
            <person name="Walter F."/>
            <person name="Albersmeier A."/>
            <person name="Kalinowski J."/>
            <person name="Ruckert C."/>
        </authorList>
    </citation>
    <scope>NUCLEOTIDE SEQUENCE</scope>
    <source>
        <strain evidence="1">CGMCC 1.10998</strain>
    </source>
</reference>
<sequence length="320" mass="35203">MGAGLGFHEGERTVQVRAGEDAVADRNGTMMADSIIAGARGFIEKQFMVVLSSVDVDDYAWASVLYGKPGFLRTENGSSVQIQVAAEERDQADPFWSNIEVGTQIGMLFIELGTRRRYRVNGRVSRLDGQGLEVDVGEAYPNCPKYIQRRQLSLQDFAQEPDASTSAMITGGRQLNEAAYTLIRNADTLFVASSHAERGSDASHRGGNPGFIQILEDGTIRVPDYHGNSMFNTLGNMESNPKTGLLIQDFTGNRQLQLVGNAVIRWDVDDQDGATGGTRRYWDFTIERWMLRSVKQGLHWEYVDASPFNPAIAGKPGATS</sequence>
<dbReference type="Gene3D" id="2.30.110.10">
    <property type="entry name" value="Electron Transport, Fmn-binding Protein, Chain A"/>
    <property type="match status" value="1"/>
</dbReference>
<name>A0A916US37_9BURK</name>
<keyword evidence="2" id="KW-1185">Reference proteome</keyword>
<dbReference type="InterPro" id="IPR012349">
    <property type="entry name" value="Split_barrel_FMN-bd"/>
</dbReference>
<dbReference type="PANTHER" id="PTHR42815:SF2">
    <property type="entry name" value="FAD-BINDING, PUTATIVE (AFU_ORTHOLOGUE AFUA_6G07600)-RELATED"/>
    <property type="match status" value="1"/>
</dbReference>
<gene>
    <name evidence="1" type="ORF">GCM10011396_34430</name>
</gene>
<dbReference type="Proteomes" id="UP000637423">
    <property type="component" value="Unassembled WGS sequence"/>
</dbReference>
<accession>A0A916US37</accession>
<reference evidence="1" key="2">
    <citation type="submission" date="2020-09" db="EMBL/GenBank/DDBJ databases">
        <authorList>
            <person name="Sun Q."/>
            <person name="Zhou Y."/>
        </authorList>
    </citation>
    <scope>NUCLEOTIDE SEQUENCE</scope>
    <source>
        <strain evidence="1">CGMCC 1.10998</strain>
    </source>
</reference>